<reference evidence="1 2" key="1">
    <citation type="submission" date="2020-06" db="EMBL/GenBank/DDBJ databases">
        <title>Pseudomonas eucalypticola sp. nov., an endophyte of Eucalyptus dunnii leaves with biocontrol ability of eucalyptus leaf blight.</title>
        <authorList>
            <person name="Liu Y."/>
            <person name="Song Z."/>
            <person name="Zeng H."/>
            <person name="Lu M."/>
            <person name="Wang X."/>
            <person name="Lian X."/>
            <person name="Zhang Q."/>
        </authorList>
    </citation>
    <scope>NUCLEOTIDE SEQUENCE [LARGE SCALE GENOMIC DNA]</scope>
    <source>
        <strain evidence="1 2">NP-1</strain>
    </source>
</reference>
<protein>
    <submittedName>
        <fullName evidence="1">Uncharacterized protein</fullName>
    </submittedName>
</protein>
<name>A0A7D5D8A5_9PSED</name>
<dbReference type="AlphaFoldDB" id="A0A7D5D8A5"/>
<keyword evidence="2" id="KW-1185">Reference proteome</keyword>
<gene>
    <name evidence="1" type="ORF">HWQ56_20605</name>
</gene>
<sequence>MSYRYLDAFDKILWGLSMSVPRNYYLKGVVDDSKPGFIETLYLRGILNEPEVLASHTLNPEEVRTIVERLYWTSIDGRADYNLGEQSDEVILSYSFSSFWNAITDSFSIAQYSEDYSIKLRMDLMKKLRMEELKFPHLVKIRLAMHSLGDEFSKVKIPSHDGKFDSFECRAEIIAHATYIQGMLYKIIDDSRKATPKPLGELTYHEMIKFCADNVLLDKKLLSLVRRLTDLRNDAAHQFSFGKVSGGDDCLSVEPVSTKLMDGIEIFVASCERRYKLKAGRINRFRNSVRVLAGEINKDAKLAMHIVLGKQYPSQLSTYFYG</sequence>
<organism evidence="1 2">
    <name type="scientific">Pseudomonas eucalypticola</name>
    <dbReference type="NCBI Taxonomy" id="2599595"/>
    <lineage>
        <taxon>Bacteria</taxon>
        <taxon>Pseudomonadati</taxon>
        <taxon>Pseudomonadota</taxon>
        <taxon>Gammaproteobacteria</taxon>
        <taxon>Pseudomonadales</taxon>
        <taxon>Pseudomonadaceae</taxon>
        <taxon>Pseudomonas</taxon>
    </lineage>
</organism>
<dbReference type="EMBL" id="CP056030">
    <property type="protein sequence ID" value="QKZ06054.1"/>
    <property type="molecule type" value="Genomic_DNA"/>
</dbReference>
<proteinExistence type="predicted"/>
<accession>A0A7D5D8A5</accession>
<dbReference type="KEGG" id="pez:HWQ56_20605"/>
<evidence type="ECO:0000313" key="1">
    <source>
        <dbReference type="EMBL" id="QKZ06054.1"/>
    </source>
</evidence>
<evidence type="ECO:0000313" key="2">
    <source>
        <dbReference type="Proteomes" id="UP000509568"/>
    </source>
</evidence>
<dbReference type="Proteomes" id="UP000509568">
    <property type="component" value="Chromosome"/>
</dbReference>
<dbReference type="RefSeq" id="WP_176571658.1">
    <property type="nucleotide sequence ID" value="NZ_CP056030.1"/>
</dbReference>